<dbReference type="InterPro" id="IPR004107">
    <property type="entry name" value="Integrase_SAM-like_N"/>
</dbReference>
<keyword evidence="2" id="KW-0233">DNA recombination</keyword>
<organism evidence="5 6">
    <name type="scientific">Winogradskya consettensis</name>
    <dbReference type="NCBI Taxonomy" id="113560"/>
    <lineage>
        <taxon>Bacteria</taxon>
        <taxon>Bacillati</taxon>
        <taxon>Actinomycetota</taxon>
        <taxon>Actinomycetes</taxon>
        <taxon>Micromonosporales</taxon>
        <taxon>Micromonosporaceae</taxon>
        <taxon>Winogradskya</taxon>
    </lineage>
</organism>
<feature type="domain" description="Core-binding (CB)" evidence="4">
    <location>
        <begin position="12"/>
        <end position="96"/>
    </location>
</feature>
<dbReference type="GO" id="GO:0006310">
    <property type="term" value="P:DNA recombination"/>
    <property type="evidence" value="ECO:0007669"/>
    <property type="project" value="UniProtKB-KW"/>
</dbReference>
<dbReference type="SUPFAM" id="SSF56349">
    <property type="entry name" value="DNA breaking-rejoining enzymes"/>
    <property type="match status" value="1"/>
</dbReference>
<gene>
    <name evidence="5" type="ORF">Aco04nite_74770</name>
</gene>
<comment type="caution">
    <text evidence="5">The sequence shown here is derived from an EMBL/GenBank/DDBJ whole genome shotgun (WGS) entry which is preliminary data.</text>
</comment>
<keyword evidence="6" id="KW-1185">Reference proteome</keyword>
<sequence length="304" mass="35001">MGPDGFYDLELNRFGRELDGWGVRSMHTVNAYMRDLALYCRYLHVCRSGRTIWESGQADLRGYKRARRRTDGPERVSGATWNRFLAALDKWARWAVSEGLLPAVPFRMVERTVRTPAGVATVLVNIEREPDEEDQRIRVMPYEEYLLWRDVGLRGQLPGGGPDPHWRGRHGERNAVFADVLIGTGMRLTEAASLPVTELPTIGAPQAASPLHLPATITKRNRARTVFVPARVMKRLHQYVLKRTTKDANHDTAKRTRELEDTIRVYANHIQVLTLRNHRLEEEIQRLQEQLTRSDPSLRVLRLR</sequence>
<dbReference type="Gene3D" id="1.10.443.10">
    <property type="entry name" value="Intergrase catalytic core"/>
    <property type="match status" value="1"/>
</dbReference>
<name>A0A919VXS9_9ACTN</name>
<dbReference type="InterPro" id="IPR010998">
    <property type="entry name" value="Integrase_recombinase_N"/>
</dbReference>
<dbReference type="Pfam" id="PF02899">
    <property type="entry name" value="Phage_int_SAM_1"/>
    <property type="match status" value="1"/>
</dbReference>
<evidence type="ECO:0000256" key="2">
    <source>
        <dbReference type="ARBA" id="ARBA00023172"/>
    </source>
</evidence>
<evidence type="ECO:0000259" key="4">
    <source>
        <dbReference type="PROSITE" id="PS51900"/>
    </source>
</evidence>
<dbReference type="AlphaFoldDB" id="A0A919VXS9"/>
<dbReference type="InterPro" id="IPR011010">
    <property type="entry name" value="DNA_brk_join_enz"/>
</dbReference>
<dbReference type="PROSITE" id="PS51900">
    <property type="entry name" value="CB"/>
    <property type="match status" value="1"/>
</dbReference>
<accession>A0A919VXS9</accession>
<reference evidence="5" key="1">
    <citation type="submission" date="2021-03" db="EMBL/GenBank/DDBJ databases">
        <title>Whole genome shotgun sequence of Actinoplanes consettensis NBRC 14913.</title>
        <authorList>
            <person name="Komaki H."/>
            <person name="Tamura T."/>
        </authorList>
    </citation>
    <scope>NUCLEOTIDE SEQUENCE</scope>
    <source>
        <strain evidence="5">NBRC 14913</strain>
    </source>
</reference>
<dbReference type="InterPro" id="IPR013762">
    <property type="entry name" value="Integrase-like_cat_sf"/>
</dbReference>
<proteinExistence type="predicted"/>
<dbReference type="EMBL" id="BOQP01000046">
    <property type="protein sequence ID" value="GIM81080.1"/>
    <property type="molecule type" value="Genomic_DNA"/>
</dbReference>
<dbReference type="Gene3D" id="1.10.150.130">
    <property type="match status" value="1"/>
</dbReference>
<evidence type="ECO:0000313" key="5">
    <source>
        <dbReference type="EMBL" id="GIM81080.1"/>
    </source>
</evidence>
<keyword evidence="1 3" id="KW-0238">DNA-binding</keyword>
<dbReference type="InterPro" id="IPR044068">
    <property type="entry name" value="CB"/>
</dbReference>
<dbReference type="GO" id="GO:0015074">
    <property type="term" value="P:DNA integration"/>
    <property type="evidence" value="ECO:0007669"/>
    <property type="project" value="InterPro"/>
</dbReference>
<evidence type="ECO:0000313" key="6">
    <source>
        <dbReference type="Proteomes" id="UP000680865"/>
    </source>
</evidence>
<evidence type="ECO:0000256" key="1">
    <source>
        <dbReference type="ARBA" id="ARBA00023125"/>
    </source>
</evidence>
<dbReference type="GO" id="GO:0003677">
    <property type="term" value="F:DNA binding"/>
    <property type="evidence" value="ECO:0007669"/>
    <property type="project" value="UniProtKB-UniRule"/>
</dbReference>
<protein>
    <recommendedName>
        <fullName evidence="4">Core-binding (CB) domain-containing protein</fullName>
    </recommendedName>
</protein>
<dbReference type="Proteomes" id="UP000680865">
    <property type="component" value="Unassembled WGS sequence"/>
</dbReference>
<evidence type="ECO:0000256" key="3">
    <source>
        <dbReference type="PROSITE-ProRule" id="PRU01248"/>
    </source>
</evidence>